<keyword evidence="1" id="KW-0732">Signal</keyword>
<feature type="chain" id="PRO_5014921511" evidence="1">
    <location>
        <begin position="34"/>
        <end position="103"/>
    </location>
</feature>
<sequence length="103" mass="10906">MRSLSPQNAPQLPGTLLLVVSACSASLLRACASKRLTSCCWWHCRSLTILPPALSSTAANCALTVVRSGMLAYATSSCLLSRRPSTIPASRTSWGVFFSTLSS</sequence>
<name>A0A2M4B4D4_9DIPT</name>
<organism evidence="2">
    <name type="scientific">Anopheles triannulatus</name>
    <dbReference type="NCBI Taxonomy" id="58253"/>
    <lineage>
        <taxon>Eukaryota</taxon>
        <taxon>Metazoa</taxon>
        <taxon>Ecdysozoa</taxon>
        <taxon>Arthropoda</taxon>
        <taxon>Hexapoda</taxon>
        <taxon>Insecta</taxon>
        <taxon>Pterygota</taxon>
        <taxon>Neoptera</taxon>
        <taxon>Endopterygota</taxon>
        <taxon>Diptera</taxon>
        <taxon>Nematocera</taxon>
        <taxon>Culicoidea</taxon>
        <taxon>Culicidae</taxon>
        <taxon>Anophelinae</taxon>
        <taxon>Anopheles</taxon>
    </lineage>
</organism>
<evidence type="ECO:0000256" key="1">
    <source>
        <dbReference type="SAM" id="SignalP"/>
    </source>
</evidence>
<protein>
    <submittedName>
        <fullName evidence="2">Putative secreted protein</fullName>
    </submittedName>
</protein>
<accession>A0A2M4B4D4</accession>
<proteinExistence type="predicted"/>
<dbReference type="PROSITE" id="PS51257">
    <property type="entry name" value="PROKAR_LIPOPROTEIN"/>
    <property type="match status" value="1"/>
</dbReference>
<reference evidence="2" key="1">
    <citation type="submission" date="2018-01" db="EMBL/GenBank/DDBJ databases">
        <title>An insight into the sialome of Amazonian anophelines.</title>
        <authorList>
            <person name="Ribeiro J.M."/>
            <person name="Scarpassa V."/>
            <person name="Calvo E."/>
        </authorList>
    </citation>
    <scope>NUCLEOTIDE SEQUENCE</scope>
    <source>
        <tissue evidence="2">Salivary glands</tissue>
    </source>
</reference>
<dbReference type="EMBL" id="GGFK01014531">
    <property type="protein sequence ID" value="MBW47852.1"/>
    <property type="molecule type" value="Transcribed_RNA"/>
</dbReference>
<feature type="signal peptide" evidence="1">
    <location>
        <begin position="1"/>
        <end position="33"/>
    </location>
</feature>
<dbReference type="AlphaFoldDB" id="A0A2M4B4D4"/>
<evidence type="ECO:0000313" key="2">
    <source>
        <dbReference type="EMBL" id="MBW47852.1"/>
    </source>
</evidence>